<dbReference type="SUPFAM" id="SSF158472">
    <property type="entry name" value="HAMP domain-like"/>
    <property type="match status" value="1"/>
</dbReference>
<accession>A0A2K4ZDY3</accession>
<dbReference type="OrthoDB" id="9776552at2"/>
<dbReference type="InterPro" id="IPR050640">
    <property type="entry name" value="Bact_2-comp_sensor_kinase"/>
</dbReference>
<dbReference type="GO" id="GO:0016020">
    <property type="term" value="C:membrane"/>
    <property type="evidence" value="ECO:0007669"/>
    <property type="project" value="UniProtKB-SubCell"/>
</dbReference>
<evidence type="ECO:0000259" key="7">
    <source>
        <dbReference type="PROSITE" id="PS50885"/>
    </source>
</evidence>
<evidence type="ECO:0000256" key="2">
    <source>
        <dbReference type="ARBA" id="ARBA00022553"/>
    </source>
</evidence>
<evidence type="ECO:0000256" key="1">
    <source>
        <dbReference type="ARBA" id="ARBA00004370"/>
    </source>
</evidence>
<keyword evidence="6" id="KW-0812">Transmembrane</keyword>
<dbReference type="RefSeq" id="WP_103238764.1">
    <property type="nucleotide sequence ID" value="NZ_CANRXC010000022.1"/>
</dbReference>
<dbReference type="EMBL" id="OFSM01000006">
    <property type="protein sequence ID" value="SOY28666.1"/>
    <property type="molecule type" value="Genomic_DNA"/>
</dbReference>
<name>A0A2K4ZDY3_9FIRM</name>
<proteinExistence type="predicted"/>
<keyword evidence="2" id="KW-0597">Phosphoprotein</keyword>
<evidence type="ECO:0000256" key="3">
    <source>
        <dbReference type="ARBA" id="ARBA00022679"/>
    </source>
</evidence>
<dbReference type="PANTHER" id="PTHR34220:SF7">
    <property type="entry name" value="SENSOR HISTIDINE KINASE YPDA"/>
    <property type="match status" value="1"/>
</dbReference>
<evidence type="ECO:0000256" key="5">
    <source>
        <dbReference type="SAM" id="Coils"/>
    </source>
</evidence>
<keyword evidence="4 8" id="KW-0418">Kinase</keyword>
<dbReference type="Pfam" id="PF02518">
    <property type="entry name" value="HATPase_c"/>
    <property type="match status" value="1"/>
</dbReference>
<feature type="transmembrane region" description="Helical" evidence="6">
    <location>
        <begin position="13"/>
        <end position="38"/>
    </location>
</feature>
<comment type="subcellular location">
    <subcellularLocation>
        <location evidence="1">Membrane</location>
    </subcellularLocation>
</comment>
<protein>
    <submittedName>
        <fullName evidence="8">Sensor histidine kinase YpdA</fullName>
        <ecNumber evidence="8">2.7.13.3</ecNumber>
    </submittedName>
</protein>
<feature type="coiled-coil region" evidence="5">
    <location>
        <begin position="366"/>
        <end position="405"/>
    </location>
</feature>
<dbReference type="Pfam" id="PF06580">
    <property type="entry name" value="His_kinase"/>
    <property type="match status" value="1"/>
</dbReference>
<dbReference type="EC" id="2.7.13.3" evidence="8"/>
<organism evidence="8 9">
    <name type="scientific">Acetatifactor muris</name>
    <dbReference type="NCBI Taxonomy" id="879566"/>
    <lineage>
        <taxon>Bacteria</taxon>
        <taxon>Bacillati</taxon>
        <taxon>Bacillota</taxon>
        <taxon>Clostridia</taxon>
        <taxon>Lachnospirales</taxon>
        <taxon>Lachnospiraceae</taxon>
        <taxon>Acetatifactor</taxon>
    </lineage>
</organism>
<keyword evidence="9" id="KW-1185">Reference proteome</keyword>
<keyword evidence="6" id="KW-1133">Transmembrane helix</keyword>
<keyword evidence="5" id="KW-0175">Coiled coil</keyword>
<dbReference type="Gene3D" id="3.30.565.10">
    <property type="entry name" value="Histidine kinase-like ATPase, C-terminal domain"/>
    <property type="match status" value="1"/>
</dbReference>
<dbReference type="InterPro" id="IPR003660">
    <property type="entry name" value="HAMP_dom"/>
</dbReference>
<dbReference type="PANTHER" id="PTHR34220">
    <property type="entry name" value="SENSOR HISTIDINE KINASE YPDA"/>
    <property type="match status" value="1"/>
</dbReference>
<evidence type="ECO:0000313" key="9">
    <source>
        <dbReference type="Proteomes" id="UP000236311"/>
    </source>
</evidence>
<evidence type="ECO:0000313" key="8">
    <source>
        <dbReference type="EMBL" id="SOY28666.1"/>
    </source>
</evidence>
<dbReference type="Gene3D" id="6.10.340.10">
    <property type="match status" value="1"/>
</dbReference>
<dbReference type="PROSITE" id="PS50885">
    <property type="entry name" value="HAMP"/>
    <property type="match status" value="1"/>
</dbReference>
<dbReference type="SMART" id="SM00304">
    <property type="entry name" value="HAMP"/>
    <property type="match status" value="1"/>
</dbReference>
<keyword evidence="6" id="KW-0472">Membrane</keyword>
<dbReference type="Proteomes" id="UP000236311">
    <property type="component" value="Unassembled WGS sequence"/>
</dbReference>
<dbReference type="SMART" id="SM00387">
    <property type="entry name" value="HATPase_c"/>
    <property type="match status" value="1"/>
</dbReference>
<dbReference type="InterPro" id="IPR010559">
    <property type="entry name" value="Sig_transdc_His_kin_internal"/>
</dbReference>
<dbReference type="InterPro" id="IPR036890">
    <property type="entry name" value="HATPase_C_sf"/>
</dbReference>
<dbReference type="InterPro" id="IPR003594">
    <property type="entry name" value="HATPase_dom"/>
</dbReference>
<sequence length="597" mass="68972">MSRLVFFYKDRPLFQQFIIAFIAVILCPILFMMMFSYYNGANEIKKRYEESFWKAAEAVNSDIREKIEELNELTLQMVSQKEIKYFALQRSDNYYEKYVVKQWGERQLFLRRFLSQNNYIGRVSIVGDTGIEYSFYGDEGQEYDGDLYDHASIVEKADKYREILPADGRSAVFLSHLKEGAHVNYLTVARRFSADSYFQMGGTIFVEIQAAMLPHIMSSVAAGEVWVADGDGYLVYQPDTGKIGSHISEYMEMELFDEERGSFTVKLGGKPFFMAYVKDFPSGWISIFTIPVDQMEKPIQYLKTLLLYTLVIALPLTLLLGYYFSKSILEPIHQLEWYMKRLGQEKWEKVIGSIPGNEIGTLMLQYNEMVEQMQELVEKVYKAELQQSQDKLAKRNAQLQALQTQINPHFLYNTLGAINTYAMEADQREIEQMVNMLGKMLRYAVQNPLEPVKIADEVDHLQSYLTIMKYRYWLMPEIIWDVDSCMEQPILRLTIQPLVENVFQHAFGNGIREGHYICIRTHKGDQVLVEVEDNGIGIDGLAQGKYYRLDEVPGVTFGIGLNNVNKRIQLIYGEAYGIILYRNGTGGTTIRLVLPNI</sequence>
<keyword evidence="3 8" id="KW-0808">Transferase</keyword>
<reference evidence="8 9" key="1">
    <citation type="submission" date="2018-01" db="EMBL/GenBank/DDBJ databases">
        <authorList>
            <person name="Gaut B.S."/>
            <person name="Morton B.R."/>
            <person name="Clegg M.T."/>
            <person name="Duvall M.R."/>
        </authorList>
    </citation>
    <scope>NUCLEOTIDE SEQUENCE [LARGE SCALE GENOMIC DNA]</scope>
    <source>
        <strain evidence="8">GP69</strain>
    </source>
</reference>
<evidence type="ECO:0000256" key="4">
    <source>
        <dbReference type="ARBA" id="ARBA00022777"/>
    </source>
</evidence>
<feature type="domain" description="HAMP" evidence="7">
    <location>
        <begin position="326"/>
        <end position="378"/>
    </location>
</feature>
<dbReference type="GO" id="GO:0000155">
    <property type="term" value="F:phosphorelay sensor kinase activity"/>
    <property type="evidence" value="ECO:0007669"/>
    <property type="project" value="InterPro"/>
</dbReference>
<dbReference type="AlphaFoldDB" id="A0A2K4ZDY3"/>
<gene>
    <name evidence="8" type="primary">ypdA_4</name>
    <name evidence="8" type="ORF">AMURIS_01377</name>
</gene>
<feature type="transmembrane region" description="Helical" evidence="6">
    <location>
        <begin position="305"/>
        <end position="324"/>
    </location>
</feature>
<evidence type="ECO:0000256" key="6">
    <source>
        <dbReference type="SAM" id="Phobius"/>
    </source>
</evidence>
<dbReference type="SUPFAM" id="SSF55874">
    <property type="entry name" value="ATPase domain of HSP90 chaperone/DNA topoisomerase II/histidine kinase"/>
    <property type="match status" value="1"/>
</dbReference>